<evidence type="ECO:0000256" key="4">
    <source>
        <dbReference type="ARBA" id="ARBA00022679"/>
    </source>
</evidence>
<evidence type="ECO:0000256" key="2">
    <source>
        <dbReference type="ARBA" id="ARBA00004370"/>
    </source>
</evidence>
<feature type="domain" description="Histidine kinase" evidence="10">
    <location>
        <begin position="344"/>
        <end position="562"/>
    </location>
</feature>
<dbReference type="PANTHER" id="PTHR42878:SF7">
    <property type="entry name" value="SENSOR HISTIDINE KINASE GLRK"/>
    <property type="match status" value="1"/>
</dbReference>
<evidence type="ECO:0000259" key="11">
    <source>
        <dbReference type="PROSITE" id="PS50112"/>
    </source>
</evidence>
<dbReference type="InterPro" id="IPR005467">
    <property type="entry name" value="His_kinase_dom"/>
</dbReference>
<dbReference type="GO" id="GO:0000155">
    <property type="term" value="F:phosphorelay sensor kinase activity"/>
    <property type="evidence" value="ECO:0007669"/>
    <property type="project" value="InterPro"/>
</dbReference>
<dbReference type="RefSeq" id="WP_142820447.1">
    <property type="nucleotide sequence ID" value="NZ_CP035503.1"/>
</dbReference>
<dbReference type="GO" id="GO:0016020">
    <property type="term" value="C:membrane"/>
    <property type="evidence" value="ECO:0007669"/>
    <property type="project" value="UniProtKB-SubCell"/>
</dbReference>
<dbReference type="InterPro" id="IPR003594">
    <property type="entry name" value="HATPase_dom"/>
</dbReference>
<dbReference type="InterPro" id="IPR000014">
    <property type="entry name" value="PAS"/>
</dbReference>
<proteinExistence type="predicted"/>
<keyword evidence="5" id="KW-0547">Nucleotide-binding</keyword>
<evidence type="ECO:0000256" key="8">
    <source>
        <dbReference type="ARBA" id="ARBA00023012"/>
    </source>
</evidence>
<dbReference type="InterPro" id="IPR036890">
    <property type="entry name" value="HATPase_C_sf"/>
</dbReference>
<keyword evidence="9" id="KW-0472">Membrane</keyword>
<comment type="catalytic activity">
    <reaction evidence="1">
        <text>ATP + protein L-histidine = ADP + protein N-phospho-L-histidine.</text>
        <dbReference type="EC" id="2.7.13.3"/>
    </reaction>
</comment>
<dbReference type="OrthoDB" id="9815750at2"/>
<feature type="domain" description="PAS" evidence="11">
    <location>
        <begin position="218"/>
        <end position="247"/>
    </location>
</feature>
<feature type="transmembrane region" description="Helical" evidence="9">
    <location>
        <begin position="125"/>
        <end position="153"/>
    </location>
</feature>
<feature type="transmembrane region" description="Helical" evidence="9">
    <location>
        <begin position="37"/>
        <end position="57"/>
    </location>
</feature>
<dbReference type="GO" id="GO:0030295">
    <property type="term" value="F:protein kinase activator activity"/>
    <property type="evidence" value="ECO:0007669"/>
    <property type="project" value="TreeGrafter"/>
</dbReference>
<evidence type="ECO:0000256" key="6">
    <source>
        <dbReference type="ARBA" id="ARBA00022777"/>
    </source>
</evidence>
<comment type="subcellular location">
    <subcellularLocation>
        <location evidence="2">Membrane</location>
    </subcellularLocation>
</comment>
<dbReference type="EC" id="2.7.13.3" evidence="3"/>
<dbReference type="SMART" id="SM00387">
    <property type="entry name" value="HATPase_c"/>
    <property type="match status" value="1"/>
</dbReference>
<protein>
    <recommendedName>
        <fullName evidence="3">histidine kinase</fullName>
        <ecNumber evidence="3">2.7.13.3</ecNumber>
    </recommendedName>
</protein>
<evidence type="ECO:0000256" key="9">
    <source>
        <dbReference type="SAM" id="Phobius"/>
    </source>
</evidence>
<evidence type="ECO:0000313" key="13">
    <source>
        <dbReference type="Proteomes" id="UP000316798"/>
    </source>
</evidence>
<dbReference type="Gene3D" id="1.10.287.130">
    <property type="match status" value="1"/>
</dbReference>
<dbReference type="KEGG" id="rhf:EUB48_18210"/>
<dbReference type="AlphaFoldDB" id="A0A515DF24"/>
<dbReference type="InterPro" id="IPR003661">
    <property type="entry name" value="HisK_dim/P_dom"/>
</dbReference>
<feature type="transmembrane region" description="Helical" evidence="9">
    <location>
        <begin position="95"/>
        <end position="113"/>
    </location>
</feature>
<dbReference type="GO" id="GO:0000156">
    <property type="term" value="F:phosphorelay response regulator activity"/>
    <property type="evidence" value="ECO:0007669"/>
    <property type="project" value="TreeGrafter"/>
</dbReference>
<dbReference type="GO" id="GO:0007234">
    <property type="term" value="P:osmosensory signaling via phosphorelay pathway"/>
    <property type="evidence" value="ECO:0007669"/>
    <property type="project" value="TreeGrafter"/>
</dbReference>
<dbReference type="SMART" id="SM00388">
    <property type="entry name" value="HisKA"/>
    <property type="match status" value="1"/>
</dbReference>
<dbReference type="Gene3D" id="3.30.450.20">
    <property type="entry name" value="PAS domain"/>
    <property type="match status" value="1"/>
</dbReference>
<dbReference type="Proteomes" id="UP000316798">
    <property type="component" value="Chromosome"/>
</dbReference>
<dbReference type="Pfam" id="PF25323">
    <property type="entry name" value="6TM_PilS"/>
    <property type="match status" value="1"/>
</dbReference>
<dbReference type="SUPFAM" id="SSF47384">
    <property type="entry name" value="Homodimeric domain of signal transducing histidine kinase"/>
    <property type="match status" value="1"/>
</dbReference>
<organism evidence="12 13">
    <name type="scientific">Rhodoferax sediminis</name>
    <dbReference type="NCBI Taxonomy" id="2509614"/>
    <lineage>
        <taxon>Bacteria</taxon>
        <taxon>Pseudomonadati</taxon>
        <taxon>Pseudomonadota</taxon>
        <taxon>Betaproteobacteria</taxon>
        <taxon>Burkholderiales</taxon>
        <taxon>Comamonadaceae</taxon>
        <taxon>Rhodoferax</taxon>
    </lineage>
</organism>
<keyword evidence="6" id="KW-0418">Kinase</keyword>
<sequence>MSRSPDASSWFGPLESERSSQPVHQNLAIVRLWRGFMTARAMIGLLLLLLQGSIYGLGQPVNKWLVALCAAYLAAALAVRIFARPRWPGQSFDPQWVFTIGVDVVVFSALQFLQTSAINYTPLFALPVLLASVLGSVLLALGTAAGVTLILLVEAWHVSLQAPGDMASHFLQAGLAGIGLFIVAFLTHQLASRLVREELRARRSGLAVRIQTHVNELVIESLTDGVLVVDARSVVRAANPAARQLLGADGPAPMAPFVLDSQPAWRAVAELARLTFLQRGDQIADLAIDHAGHNACRVRARTRLTATHEEEVESLCVMFLQDLREMEARLRTEKLAAMGRMSAAVAHEIRNPLAAITQANALLGEDLTEPAQQRLALMVQQNAQRLSRIVEDVLDVSRAQQKSDLSLPASLSLDATIRDICMDWARQASSGRSIGLALAAANVLIAFDADHLRRVLVNLLDNALRYAGPAPDSLQVSTHASMTGQATLRVWSDGAPLEPSVQRHLFEPFFSSESRSSGLGLYICRELCERHGAVIGYDRARKRLAGGVRDGNEFFVAFRPTTPAFDTMRA</sequence>
<keyword evidence="13" id="KW-1185">Reference proteome</keyword>
<dbReference type="InterPro" id="IPR036097">
    <property type="entry name" value="HisK_dim/P_sf"/>
</dbReference>
<dbReference type="Gene3D" id="3.30.565.10">
    <property type="entry name" value="Histidine kinase-like ATPase, C-terminal domain"/>
    <property type="match status" value="1"/>
</dbReference>
<evidence type="ECO:0000256" key="5">
    <source>
        <dbReference type="ARBA" id="ARBA00022741"/>
    </source>
</evidence>
<dbReference type="PROSITE" id="PS50109">
    <property type="entry name" value="HIS_KIN"/>
    <property type="match status" value="1"/>
</dbReference>
<dbReference type="Pfam" id="PF13188">
    <property type="entry name" value="PAS_8"/>
    <property type="match status" value="1"/>
</dbReference>
<feature type="transmembrane region" description="Helical" evidence="9">
    <location>
        <begin position="173"/>
        <end position="195"/>
    </location>
</feature>
<dbReference type="SUPFAM" id="SSF55874">
    <property type="entry name" value="ATPase domain of HSP90 chaperone/DNA topoisomerase II/histidine kinase"/>
    <property type="match status" value="1"/>
</dbReference>
<evidence type="ECO:0000256" key="7">
    <source>
        <dbReference type="ARBA" id="ARBA00022840"/>
    </source>
</evidence>
<dbReference type="Pfam" id="PF02518">
    <property type="entry name" value="HATPase_c"/>
    <property type="match status" value="1"/>
</dbReference>
<keyword evidence="8" id="KW-0902">Two-component regulatory system</keyword>
<name>A0A515DF24_9BURK</name>
<reference evidence="12 13" key="1">
    <citation type="submission" date="2019-01" db="EMBL/GenBank/DDBJ databases">
        <title>Genomic insights into a novel species Rhodoferax sp.</title>
        <authorList>
            <person name="Jin L."/>
        </authorList>
    </citation>
    <scope>NUCLEOTIDE SEQUENCE [LARGE SCALE GENOMIC DNA]</scope>
    <source>
        <strain evidence="12 13">CHu59-6-5</strain>
    </source>
</reference>
<keyword evidence="9" id="KW-0812">Transmembrane</keyword>
<keyword evidence="9" id="KW-1133">Transmembrane helix</keyword>
<gene>
    <name evidence="12" type="ORF">EUB48_18210</name>
</gene>
<evidence type="ECO:0000313" key="12">
    <source>
        <dbReference type="EMBL" id="QDL39013.1"/>
    </source>
</evidence>
<dbReference type="CDD" id="cd00082">
    <property type="entry name" value="HisKA"/>
    <property type="match status" value="1"/>
</dbReference>
<dbReference type="Pfam" id="PF00512">
    <property type="entry name" value="HisKA"/>
    <property type="match status" value="1"/>
</dbReference>
<dbReference type="PANTHER" id="PTHR42878">
    <property type="entry name" value="TWO-COMPONENT HISTIDINE KINASE"/>
    <property type="match status" value="1"/>
</dbReference>
<evidence type="ECO:0000259" key="10">
    <source>
        <dbReference type="PROSITE" id="PS50109"/>
    </source>
</evidence>
<evidence type="ECO:0000256" key="1">
    <source>
        <dbReference type="ARBA" id="ARBA00000085"/>
    </source>
</evidence>
<accession>A0A515DF24</accession>
<dbReference type="InterPro" id="IPR050351">
    <property type="entry name" value="BphY/WalK/GraS-like"/>
</dbReference>
<keyword evidence="7" id="KW-0067">ATP-binding</keyword>
<evidence type="ECO:0000256" key="3">
    <source>
        <dbReference type="ARBA" id="ARBA00012438"/>
    </source>
</evidence>
<dbReference type="PROSITE" id="PS50112">
    <property type="entry name" value="PAS"/>
    <property type="match status" value="1"/>
</dbReference>
<dbReference type="GO" id="GO:0005524">
    <property type="term" value="F:ATP binding"/>
    <property type="evidence" value="ECO:0007669"/>
    <property type="project" value="UniProtKB-KW"/>
</dbReference>
<keyword evidence="4" id="KW-0808">Transferase</keyword>
<feature type="transmembrane region" description="Helical" evidence="9">
    <location>
        <begin position="64"/>
        <end position="83"/>
    </location>
</feature>
<dbReference type="EMBL" id="CP035503">
    <property type="protein sequence ID" value="QDL39013.1"/>
    <property type="molecule type" value="Genomic_DNA"/>
</dbReference>